<evidence type="ECO:0000313" key="1">
    <source>
        <dbReference type="EMBL" id="CAH2299340.1"/>
    </source>
</evidence>
<name>A0AAD1W9Q5_PELCU</name>
<gene>
    <name evidence="1" type="ORF">PECUL_23A012858</name>
</gene>
<evidence type="ECO:0000313" key="2">
    <source>
        <dbReference type="Proteomes" id="UP001295444"/>
    </source>
</evidence>
<sequence length="131" mass="14838">MSQTTILFLCEVCYPTCFPRLVPVQVNYDRIEGWPSYIQFKYDDRATDFVLEGYLIGQVLTVDLGAGLRLEFVCKATSPGEPDTIGGITSHINSRDTVEVSSRDPSALYTYRNMANRSTWQLMDRLLGNRS</sequence>
<dbReference type="Proteomes" id="UP001295444">
    <property type="component" value="Chromosome 06"/>
</dbReference>
<accession>A0AAD1W9Q5</accession>
<proteinExistence type="predicted"/>
<protein>
    <submittedName>
        <fullName evidence="1">Uncharacterized protein</fullName>
    </submittedName>
</protein>
<organism evidence="1 2">
    <name type="scientific">Pelobates cultripes</name>
    <name type="common">Western spadefoot toad</name>
    <dbReference type="NCBI Taxonomy" id="61616"/>
    <lineage>
        <taxon>Eukaryota</taxon>
        <taxon>Metazoa</taxon>
        <taxon>Chordata</taxon>
        <taxon>Craniata</taxon>
        <taxon>Vertebrata</taxon>
        <taxon>Euteleostomi</taxon>
        <taxon>Amphibia</taxon>
        <taxon>Batrachia</taxon>
        <taxon>Anura</taxon>
        <taxon>Pelobatoidea</taxon>
        <taxon>Pelobatidae</taxon>
        <taxon>Pelobates</taxon>
    </lineage>
</organism>
<keyword evidence="2" id="KW-1185">Reference proteome</keyword>
<dbReference type="EMBL" id="OW240917">
    <property type="protein sequence ID" value="CAH2299340.1"/>
    <property type="molecule type" value="Genomic_DNA"/>
</dbReference>
<dbReference type="AlphaFoldDB" id="A0AAD1W9Q5"/>
<reference evidence="1" key="1">
    <citation type="submission" date="2022-03" db="EMBL/GenBank/DDBJ databases">
        <authorList>
            <person name="Alioto T."/>
            <person name="Alioto T."/>
            <person name="Gomez Garrido J."/>
        </authorList>
    </citation>
    <scope>NUCLEOTIDE SEQUENCE</scope>
</reference>